<gene>
    <name evidence="1" type="ORF">SAMN02910406_01860</name>
</gene>
<evidence type="ECO:0000313" key="1">
    <source>
        <dbReference type="EMBL" id="SFC51762.1"/>
    </source>
</evidence>
<dbReference type="AlphaFoldDB" id="A0A1I1JUV9"/>
<dbReference type="Proteomes" id="UP000182192">
    <property type="component" value="Unassembled WGS sequence"/>
</dbReference>
<organism evidence="1 2">
    <name type="scientific">Ruminococcus albus</name>
    <dbReference type="NCBI Taxonomy" id="1264"/>
    <lineage>
        <taxon>Bacteria</taxon>
        <taxon>Bacillati</taxon>
        <taxon>Bacillota</taxon>
        <taxon>Clostridia</taxon>
        <taxon>Eubacteriales</taxon>
        <taxon>Oscillospiraceae</taxon>
        <taxon>Ruminococcus</taxon>
    </lineage>
</organism>
<name>A0A1I1JUV9_RUMAL</name>
<evidence type="ECO:0000313" key="2">
    <source>
        <dbReference type="Proteomes" id="UP000182192"/>
    </source>
</evidence>
<sequence>MWNFGREMCLRISHKPIPIPQFALDIPLSFYYPLIFGAYNLVTGTKTDKSTNAYETAIEINGGYINVAVGQGDTDAIDSNGSIYVNGGTINVTAQMSSFDYDRTSEFNDGTIIINGTEVSEIPQNMMGGGMHGVKDGFGGGGGRRF</sequence>
<reference evidence="1 2" key="1">
    <citation type="submission" date="2016-10" db="EMBL/GenBank/DDBJ databases">
        <authorList>
            <person name="de Groot N.N."/>
        </authorList>
    </citation>
    <scope>NUCLEOTIDE SEQUENCE [LARGE SCALE GENOMIC DNA]</scope>
    <source>
        <strain evidence="1 2">AR67</strain>
    </source>
</reference>
<dbReference type="EMBL" id="FOKQ01000014">
    <property type="protein sequence ID" value="SFC51762.1"/>
    <property type="molecule type" value="Genomic_DNA"/>
</dbReference>
<accession>A0A1I1JUV9</accession>
<protein>
    <submittedName>
        <fullName evidence="1">Uncharacterized protein</fullName>
    </submittedName>
</protein>
<proteinExistence type="predicted"/>